<dbReference type="EMBL" id="JAXIOK010000001">
    <property type="protein sequence ID" value="KAK4780074.1"/>
    <property type="molecule type" value="Genomic_DNA"/>
</dbReference>
<proteinExistence type="predicted"/>
<organism evidence="2 3">
    <name type="scientific">Trapa incisa</name>
    <dbReference type="NCBI Taxonomy" id="236973"/>
    <lineage>
        <taxon>Eukaryota</taxon>
        <taxon>Viridiplantae</taxon>
        <taxon>Streptophyta</taxon>
        <taxon>Embryophyta</taxon>
        <taxon>Tracheophyta</taxon>
        <taxon>Spermatophyta</taxon>
        <taxon>Magnoliopsida</taxon>
        <taxon>eudicotyledons</taxon>
        <taxon>Gunneridae</taxon>
        <taxon>Pentapetalae</taxon>
        <taxon>rosids</taxon>
        <taxon>malvids</taxon>
        <taxon>Myrtales</taxon>
        <taxon>Lythraceae</taxon>
        <taxon>Trapa</taxon>
    </lineage>
</organism>
<protein>
    <recommendedName>
        <fullName evidence="4">Transmembrane protein</fullName>
    </recommendedName>
</protein>
<dbReference type="AlphaFoldDB" id="A0AAN7L9J8"/>
<comment type="caution">
    <text evidence="2">The sequence shown here is derived from an EMBL/GenBank/DDBJ whole genome shotgun (WGS) entry which is preliminary data.</text>
</comment>
<keyword evidence="3" id="KW-1185">Reference proteome</keyword>
<accession>A0AAN7L9J8</accession>
<dbReference type="PANTHER" id="PTHR38364">
    <property type="entry name" value="OSJNBA0022H21.9 PROTEIN"/>
    <property type="match status" value="1"/>
</dbReference>
<dbReference type="Proteomes" id="UP001345219">
    <property type="component" value="Chromosome 13"/>
</dbReference>
<gene>
    <name evidence="2" type="ORF">SAY87_016180</name>
</gene>
<dbReference type="PANTHER" id="PTHR38364:SF1">
    <property type="entry name" value="OS04G0475300 PROTEIN"/>
    <property type="match status" value="1"/>
</dbReference>
<evidence type="ECO:0008006" key="4">
    <source>
        <dbReference type="Google" id="ProtNLM"/>
    </source>
</evidence>
<evidence type="ECO:0000313" key="3">
    <source>
        <dbReference type="Proteomes" id="UP001345219"/>
    </source>
</evidence>
<keyword evidence="1" id="KW-0812">Transmembrane</keyword>
<evidence type="ECO:0000256" key="1">
    <source>
        <dbReference type="SAM" id="Phobius"/>
    </source>
</evidence>
<keyword evidence="1" id="KW-1133">Transmembrane helix</keyword>
<name>A0AAN7L9J8_9MYRT</name>
<reference evidence="2 3" key="1">
    <citation type="journal article" date="2023" name="Hortic Res">
        <title>Pangenome of water caltrop reveals structural variations and asymmetric subgenome divergence after allopolyploidization.</title>
        <authorList>
            <person name="Zhang X."/>
            <person name="Chen Y."/>
            <person name="Wang L."/>
            <person name="Yuan Y."/>
            <person name="Fang M."/>
            <person name="Shi L."/>
            <person name="Lu R."/>
            <person name="Comes H.P."/>
            <person name="Ma Y."/>
            <person name="Chen Y."/>
            <person name="Huang G."/>
            <person name="Zhou Y."/>
            <person name="Zheng Z."/>
            <person name="Qiu Y."/>
        </authorList>
    </citation>
    <scope>NUCLEOTIDE SEQUENCE [LARGE SCALE GENOMIC DNA]</scope>
    <source>
        <tissue evidence="2">Roots</tissue>
    </source>
</reference>
<evidence type="ECO:0000313" key="2">
    <source>
        <dbReference type="EMBL" id="KAK4780074.1"/>
    </source>
</evidence>
<feature type="transmembrane region" description="Helical" evidence="1">
    <location>
        <begin position="127"/>
        <end position="146"/>
    </location>
</feature>
<keyword evidence="1" id="KW-0472">Membrane</keyword>
<sequence length="158" mass="18835">MDGNTTWEHRLQAMTHILIDPAAADRLPLYSQFFISGYMPCYLRWDCPPVLCRKGPTFLNLRWGFSLFLRRFSRLGLPETSWRSKCPYLQPPPIVLAKGVEPARWGADERREYLRRRLRRRRLRNEVNPLIPLLVPNMLLFSLLLWDPFVHDRDRSLM</sequence>